<evidence type="ECO:0000313" key="5">
    <source>
        <dbReference type="EMBL" id="MDN5213332.1"/>
    </source>
</evidence>
<dbReference type="InterPro" id="IPR036390">
    <property type="entry name" value="WH_DNA-bd_sf"/>
</dbReference>
<dbReference type="Gene3D" id="1.20.120.530">
    <property type="entry name" value="GntR ligand-binding domain-like"/>
    <property type="match status" value="1"/>
</dbReference>
<evidence type="ECO:0000313" key="6">
    <source>
        <dbReference type="Proteomes" id="UP001172083"/>
    </source>
</evidence>
<organism evidence="5 6">
    <name type="scientific">Agaribacillus aureus</name>
    <dbReference type="NCBI Taxonomy" id="3051825"/>
    <lineage>
        <taxon>Bacteria</taxon>
        <taxon>Pseudomonadati</taxon>
        <taxon>Bacteroidota</taxon>
        <taxon>Cytophagia</taxon>
        <taxon>Cytophagales</taxon>
        <taxon>Splendidivirgaceae</taxon>
        <taxon>Agaribacillus</taxon>
    </lineage>
</organism>
<evidence type="ECO:0000259" key="4">
    <source>
        <dbReference type="PROSITE" id="PS50949"/>
    </source>
</evidence>
<dbReference type="RefSeq" id="WP_346758671.1">
    <property type="nucleotide sequence ID" value="NZ_JAUJEB010000002.1"/>
</dbReference>
<reference evidence="5" key="1">
    <citation type="submission" date="2023-06" db="EMBL/GenBank/DDBJ databases">
        <title>Genomic of Agaribacillus aureum.</title>
        <authorList>
            <person name="Wang G."/>
        </authorList>
    </citation>
    <scope>NUCLEOTIDE SEQUENCE</scope>
    <source>
        <strain evidence="5">BMA12</strain>
    </source>
</reference>
<dbReference type="SMART" id="SM00895">
    <property type="entry name" value="FCD"/>
    <property type="match status" value="1"/>
</dbReference>
<dbReference type="PROSITE" id="PS50949">
    <property type="entry name" value="HTH_GNTR"/>
    <property type="match status" value="1"/>
</dbReference>
<comment type="caution">
    <text evidence="5">The sequence shown here is derived from an EMBL/GenBank/DDBJ whole genome shotgun (WGS) entry which is preliminary data.</text>
</comment>
<sequence length="212" mass="24434">MKLVNDNLERKAYLRVKDMILKKQLLPGHKIVQDKLAEDLGISRTPLRSALQMLEAEYLLESLPTKGVVVKKFTDREIVEIYDCRIALEGTAIRLFTTRSNPSKLRKLFEPFLPGDWTTIDNQAYRKADSQFHDYIISKCGNEFLRKLFHQGNLLVCINLIGLVRPPHETLPEHMEIIAAIEKKDADLAEKLAKEHLDISKQLILQKMKSNE</sequence>
<dbReference type="InterPro" id="IPR008920">
    <property type="entry name" value="TF_FadR/GntR_C"/>
</dbReference>
<keyword evidence="1" id="KW-0805">Transcription regulation</keyword>
<dbReference type="Pfam" id="PF00392">
    <property type="entry name" value="GntR"/>
    <property type="match status" value="1"/>
</dbReference>
<evidence type="ECO:0000256" key="3">
    <source>
        <dbReference type="ARBA" id="ARBA00023163"/>
    </source>
</evidence>
<dbReference type="PANTHER" id="PTHR43537:SF49">
    <property type="entry name" value="TRANSCRIPTIONAL REGULATORY PROTEIN"/>
    <property type="match status" value="1"/>
</dbReference>
<dbReference type="Proteomes" id="UP001172083">
    <property type="component" value="Unassembled WGS sequence"/>
</dbReference>
<dbReference type="InterPro" id="IPR000524">
    <property type="entry name" value="Tscrpt_reg_HTH_GntR"/>
</dbReference>
<dbReference type="SUPFAM" id="SSF46785">
    <property type="entry name" value="Winged helix' DNA-binding domain"/>
    <property type="match status" value="1"/>
</dbReference>
<dbReference type="InterPro" id="IPR011711">
    <property type="entry name" value="GntR_C"/>
</dbReference>
<evidence type="ECO:0000256" key="1">
    <source>
        <dbReference type="ARBA" id="ARBA00023015"/>
    </source>
</evidence>
<name>A0ABT8L8L0_9BACT</name>
<dbReference type="Gene3D" id="1.10.10.10">
    <property type="entry name" value="Winged helix-like DNA-binding domain superfamily/Winged helix DNA-binding domain"/>
    <property type="match status" value="1"/>
</dbReference>
<proteinExistence type="predicted"/>
<dbReference type="SMART" id="SM00345">
    <property type="entry name" value="HTH_GNTR"/>
    <property type="match status" value="1"/>
</dbReference>
<keyword evidence="6" id="KW-1185">Reference proteome</keyword>
<dbReference type="Pfam" id="PF07729">
    <property type="entry name" value="FCD"/>
    <property type="match status" value="1"/>
</dbReference>
<evidence type="ECO:0000256" key="2">
    <source>
        <dbReference type="ARBA" id="ARBA00023125"/>
    </source>
</evidence>
<accession>A0ABT8L8L0</accession>
<dbReference type="CDD" id="cd07377">
    <property type="entry name" value="WHTH_GntR"/>
    <property type="match status" value="1"/>
</dbReference>
<gene>
    <name evidence="5" type="ORF">QQ020_14780</name>
</gene>
<feature type="domain" description="HTH gntR-type" evidence="4">
    <location>
        <begin position="6"/>
        <end position="73"/>
    </location>
</feature>
<protein>
    <submittedName>
        <fullName evidence="5">GntR family transcriptional regulator</fullName>
    </submittedName>
</protein>
<dbReference type="EMBL" id="JAUJEB010000002">
    <property type="protein sequence ID" value="MDN5213332.1"/>
    <property type="molecule type" value="Genomic_DNA"/>
</dbReference>
<dbReference type="PANTHER" id="PTHR43537">
    <property type="entry name" value="TRANSCRIPTIONAL REGULATOR, GNTR FAMILY"/>
    <property type="match status" value="1"/>
</dbReference>
<keyword evidence="2" id="KW-0238">DNA-binding</keyword>
<dbReference type="SUPFAM" id="SSF48008">
    <property type="entry name" value="GntR ligand-binding domain-like"/>
    <property type="match status" value="1"/>
</dbReference>
<keyword evidence="3" id="KW-0804">Transcription</keyword>
<dbReference type="InterPro" id="IPR036388">
    <property type="entry name" value="WH-like_DNA-bd_sf"/>
</dbReference>